<evidence type="ECO:0000256" key="1">
    <source>
        <dbReference type="ARBA" id="ARBA00022729"/>
    </source>
</evidence>
<dbReference type="OrthoDB" id="5589325at2759"/>
<comment type="caution">
    <text evidence="3">The sequence shown here is derived from an EMBL/GenBank/DDBJ whole genome shotgun (WGS) entry which is preliminary data.</text>
</comment>
<sequence>MADFLHQDYPNLILFRDQLSNMKFTATISAFVAGFITMINAQQVAGTQQDAGAYFTNPILGSVFQANAPYSITWTATNSLSTQIDSIELRMGSASNLELIQTITTQPVPLALGKFDWVPSENLTTATSYVLLAKNSQGISYSAYFTIIGQAPGVKSNTTSTAATTASALTAAIPQSSSAANSSSSVMMTASASVSTIASVSSSMASSLPSTISFTAGKLDTVSGAMSLKAGLVGAAGVIGATIFIMA</sequence>
<dbReference type="InterPro" id="IPR052982">
    <property type="entry name" value="SRP1/TIP1-like"/>
</dbReference>
<dbReference type="Pfam" id="PF10342">
    <property type="entry name" value="Kre9_KNH"/>
    <property type="match status" value="1"/>
</dbReference>
<dbReference type="EMBL" id="JAEPRC010000115">
    <property type="protein sequence ID" value="KAG2208201.1"/>
    <property type="molecule type" value="Genomic_DNA"/>
</dbReference>
<evidence type="ECO:0000313" key="3">
    <source>
        <dbReference type="EMBL" id="KAG2208201.1"/>
    </source>
</evidence>
<organism evidence="3 4">
    <name type="scientific">Mucor plumbeus</name>
    <dbReference type="NCBI Taxonomy" id="97098"/>
    <lineage>
        <taxon>Eukaryota</taxon>
        <taxon>Fungi</taxon>
        <taxon>Fungi incertae sedis</taxon>
        <taxon>Mucoromycota</taxon>
        <taxon>Mucoromycotina</taxon>
        <taxon>Mucoromycetes</taxon>
        <taxon>Mucorales</taxon>
        <taxon>Mucorineae</taxon>
        <taxon>Mucoraceae</taxon>
        <taxon>Mucor</taxon>
    </lineage>
</organism>
<evidence type="ECO:0000313" key="4">
    <source>
        <dbReference type="Proteomes" id="UP000650833"/>
    </source>
</evidence>
<name>A0A8H7REM6_9FUNG</name>
<proteinExistence type="predicted"/>
<keyword evidence="1" id="KW-0732">Signal</keyword>
<dbReference type="InterPro" id="IPR018466">
    <property type="entry name" value="Kre9/Knh1-like_N"/>
</dbReference>
<protein>
    <recommendedName>
        <fullName evidence="2">Yeast cell wall synthesis Kre9/Knh1-like N-terminal domain-containing protein</fullName>
    </recommendedName>
</protein>
<evidence type="ECO:0000259" key="2">
    <source>
        <dbReference type="Pfam" id="PF10342"/>
    </source>
</evidence>
<gene>
    <name evidence="3" type="ORF">INT46_000243</name>
</gene>
<keyword evidence="4" id="KW-1185">Reference proteome</keyword>
<accession>A0A8H7REM6</accession>
<dbReference type="PANTHER" id="PTHR40633">
    <property type="entry name" value="MATRIX PROTEIN, PUTATIVE (AFU_ORTHOLOGUE AFUA_8G05410)-RELATED"/>
    <property type="match status" value="1"/>
</dbReference>
<feature type="domain" description="Yeast cell wall synthesis Kre9/Knh1-like N-terminal" evidence="2">
    <location>
        <begin position="58"/>
        <end position="147"/>
    </location>
</feature>
<reference evidence="3" key="1">
    <citation type="submission" date="2020-12" db="EMBL/GenBank/DDBJ databases">
        <title>Metabolic potential, ecology and presence of endohyphal bacteria is reflected in genomic diversity of Mucoromycotina.</title>
        <authorList>
            <person name="Muszewska A."/>
            <person name="Okrasinska A."/>
            <person name="Steczkiewicz K."/>
            <person name="Drgas O."/>
            <person name="Orlowska M."/>
            <person name="Perlinska-Lenart U."/>
            <person name="Aleksandrzak-Piekarczyk T."/>
            <person name="Szatraj K."/>
            <person name="Zielenkiewicz U."/>
            <person name="Pilsyk S."/>
            <person name="Malc E."/>
            <person name="Mieczkowski P."/>
            <person name="Kruszewska J.S."/>
            <person name="Biernat P."/>
            <person name="Pawlowska J."/>
        </authorList>
    </citation>
    <scope>NUCLEOTIDE SEQUENCE</scope>
    <source>
        <strain evidence="3">CBS 226.32</strain>
    </source>
</reference>
<dbReference type="AlphaFoldDB" id="A0A8H7REM6"/>
<dbReference type="Proteomes" id="UP000650833">
    <property type="component" value="Unassembled WGS sequence"/>
</dbReference>
<dbReference type="PANTHER" id="PTHR40633:SF1">
    <property type="entry name" value="GPI ANCHORED SERINE-THREONINE RICH PROTEIN (AFU_ORTHOLOGUE AFUA_1G03630)"/>
    <property type="match status" value="1"/>
</dbReference>